<organism evidence="2 3">
    <name type="scientific">Ostreococcus tauri</name>
    <name type="common">Marine green alga</name>
    <dbReference type="NCBI Taxonomy" id="70448"/>
    <lineage>
        <taxon>Eukaryota</taxon>
        <taxon>Viridiplantae</taxon>
        <taxon>Chlorophyta</taxon>
        <taxon>Mamiellophyceae</taxon>
        <taxon>Mamiellales</taxon>
        <taxon>Bathycoccaceae</taxon>
        <taxon>Ostreococcus</taxon>
    </lineage>
</organism>
<dbReference type="EMBL" id="CAID01000017">
    <property type="protein sequence ID" value="CEG00620.1"/>
    <property type="molecule type" value="Genomic_DNA"/>
</dbReference>
<gene>
    <name evidence="2" type="ORF">OT_ostta17g01895</name>
</gene>
<proteinExistence type="predicted"/>
<dbReference type="InterPro" id="IPR031589">
    <property type="entry name" value="SHLD2_C"/>
</dbReference>
<dbReference type="RefSeq" id="XP_022840481.1">
    <property type="nucleotide sequence ID" value="XM_022984624.1"/>
</dbReference>
<name>A0A098E5M5_OSTTA</name>
<accession>A0A098E5M5</accession>
<evidence type="ECO:0000313" key="3">
    <source>
        <dbReference type="Proteomes" id="UP000009170"/>
    </source>
</evidence>
<evidence type="ECO:0000259" key="1">
    <source>
        <dbReference type="Pfam" id="PF15793"/>
    </source>
</evidence>
<feature type="domain" description="Shieldin complex subunit 2 C-terminal" evidence="1">
    <location>
        <begin position="360"/>
        <end position="500"/>
    </location>
</feature>
<dbReference type="KEGG" id="ota:OT_ostta17g01895"/>
<dbReference type="GeneID" id="9838098"/>
<dbReference type="AlphaFoldDB" id="A0A098E5M5"/>
<dbReference type="Pfam" id="PF15793">
    <property type="entry name" value="SHLD2_C"/>
    <property type="match status" value="1"/>
</dbReference>
<protein>
    <submittedName>
        <fullName evidence="2">Unnamed product</fullName>
    </submittedName>
</protein>
<reference evidence="2 3" key="2">
    <citation type="journal article" date="2014" name="BMC Genomics">
        <title>An improved genome of the model marine alga Ostreococcus tauri unfolds by assessing Illumina de novo assemblies.</title>
        <authorList>
            <person name="Blanc-Mathieu R."/>
            <person name="Verhelst B."/>
            <person name="Derelle E."/>
            <person name="Rombauts S."/>
            <person name="Bouget F.Y."/>
            <person name="Carre I."/>
            <person name="Chateau A."/>
            <person name="Eyre-Walker A."/>
            <person name="Grimsley N."/>
            <person name="Moreau H."/>
            <person name="Piegu B."/>
            <person name="Rivals E."/>
            <person name="Schackwitz W."/>
            <person name="Van de Peer Y."/>
            <person name="Piganeau G."/>
        </authorList>
    </citation>
    <scope>NUCLEOTIDE SEQUENCE [LARGE SCALE GENOMIC DNA]</scope>
    <source>
        <strain evidence="3">OTTH 0595 / CCAP 157/2 / RCC745</strain>
    </source>
</reference>
<sequence length="502" mass="56011">MSVVVVDRSAYVLVLNARKLNDWYDVRHNVVRRRVALSVVDGNASGAQRFVLIARDHHVDIDWRVGDVYYVSCARCVTGERAKTVSVQSESTVRRAATAEEVISGGGLLGAALKRARERDRGGWFGDARVDNAMALMRTVRAVKSKGLIELVRVATERREVNRRESFGSATYTDSERLDPRERTRLHFLGRVTREEVRRSSWRPEGRLSFGDDESDGEQYARRVVWARQTKGGRETRIHLPPAKDATERARASIVGDVLDVRNAIVRWNANTGTCELVCDARRSTWRTLGEDDSRRAEVIARVPESEFSRELPFSDLASAMRGEFTLGNVSSLIIVFDATVKWLEVCADGANTRRRVPPALVASDVPRMTCFACDACSRELNADTNGVYKLCHCDESGRGVFTWREITLGLQSGDDDDERVVEARVLGDVAQKLLLNVDAGTVLGKDSSALTIDYPTIVCCAVNALAVGRRNRTLRWSARFPVLDENGIPRRNGIDLVNFEI</sequence>
<keyword evidence="3" id="KW-1185">Reference proteome</keyword>
<reference evidence="3" key="1">
    <citation type="journal article" date="2006" name="Proc. Natl. Acad. Sci. U.S.A.">
        <title>Genome analysis of the smallest free-living eukaryote Ostreococcus tauri unveils many unique features.</title>
        <authorList>
            <person name="Derelle E."/>
            <person name="Ferraz C."/>
            <person name="Rombauts S."/>
            <person name="Rouze P."/>
            <person name="Worden A.Z."/>
            <person name="Robbens S."/>
            <person name="Partensky F."/>
            <person name="Degroeve S."/>
            <person name="Echeynie S."/>
            <person name="Cooke R."/>
            <person name="Saeys Y."/>
            <person name="Wuyts J."/>
            <person name="Jabbari K."/>
            <person name="Bowler C."/>
            <person name="Panaud O."/>
            <person name="Piegu B."/>
            <person name="Ball S.G."/>
            <person name="Ral J.-P."/>
            <person name="Bouget F.-Y."/>
            <person name="Piganeau G."/>
            <person name="De Baets B."/>
            <person name="Picard A."/>
            <person name="Delseny M."/>
            <person name="Demaille J."/>
            <person name="Van de Peer Y."/>
            <person name="Moreau H."/>
        </authorList>
    </citation>
    <scope>NUCLEOTIDE SEQUENCE [LARGE SCALE GENOMIC DNA]</scope>
    <source>
        <strain evidence="3">OTTH 0595 / CCAP 157/2 / RCC745</strain>
    </source>
</reference>
<dbReference type="Proteomes" id="UP000009170">
    <property type="component" value="Unassembled WGS sequence"/>
</dbReference>
<dbReference type="InParanoid" id="A0A098E5M5"/>
<comment type="caution">
    <text evidence="2">The sequence shown here is derived from an EMBL/GenBank/DDBJ whole genome shotgun (WGS) entry which is preliminary data.</text>
</comment>
<dbReference type="OrthoDB" id="10519565at2759"/>
<evidence type="ECO:0000313" key="2">
    <source>
        <dbReference type="EMBL" id="CEG00620.1"/>
    </source>
</evidence>